<evidence type="ECO:0000313" key="1">
    <source>
        <dbReference type="EMBL" id="SDR05304.1"/>
    </source>
</evidence>
<dbReference type="Proteomes" id="UP000199627">
    <property type="component" value="Unassembled WGS sequence"/>
</dbReference>
<gene>
    <name evidence="1" type="ORF">SAMN05421664_3306</name>
</gene>
<dbReference type="AlphaFoldDB" id="A0A1H1FWE5"/>
<dbReference type="EMBL" id="FNKL01000004">
    <property type="protein sequence ID" value="SDR05304.1"/>
    <property type="molecule type" value="Genomic_DNA"/>
</dbReference>
<accession>A0A1H1FWE5</accession>
<dbReference type="STRING" id="311333.SAMN05421664_3306"/>
<protein>
    <submittedName>
        <fullName evidence="1">Uncharacterized protein</fullName>
    </submittedName>
</protein>
<proteinExistence type="predicted"/>
<reference evidence="2" key="1">
    <citation type="submission" date="2016-10" db="EMBL/GenBank/DDBJ databases">
        <authorList>
            <person name="Varghese N."/>
            <person name="Submissions S."/>
        </authorList>
    </citation>
    <scope>NUCLEOTIDE SEQUENCE [LARGE SCALE GENOMIC DNA]</scope>
    <source>
        <strain evidence="2">DSM 17072</strain>
    </source>
</reference>
<organism evidence="1 2">
    <name type="scientific">Chryseobacterium soldanellicola</name>
    <dbReference type="NCBI Taxonomy" id="311333"/>
    <lineage>
        <taxon>Bacteria</taxon>
        <taxon>Pseudomonadati</taxon>
        <taxon>Bacteroidota</taxon>
        <taxon>Flavobacteriia</taxon>
        <taxon>Flavobacteriales</taxon>
        <taxon>Weeksellaceae</taxon>
        <taxon>Chryseobacterium group</taxon>
        <taxon>Chryseobacterium</taxon>
    </lineage>
</organism>
<keyword evidence="2" id="KW-1185">Reference proteome</keyword>
<sequence length="84" mass="9623">MYGKSEFESVNAFPDPRYVGNFIGLVKNERIKHYNSIPVIVQAFIPYNPTNTYIEEQLVLLLSAFGNKLISKKTVPLFLRGILF</sequence>
<name>A0A1H1FWE5_9FLAO</name>
<evidence type="ECO:0000313" key="2">
    <source>
        <dbReference type="Proteomes" id="UP000199627"/>
    </source>
</evidence>
<dbReference type="RefSeq" id="WP_089756810.1">
    <property type="nucleotide sequence ID" value="NZ_FNKL01000004.1"/>
</dbReference>